<sequence length="195" mass="22381">MGSARGKRTHSNKRLKVTADFNKAYQKKQQSMNWTNGQVKQLTNKEAGRVLAQNRKASHDYFIEETVEAGLVLQGTEIKSIRRGKVNIQDAFARIESGEAYLYNMHISTYEQGNRYNHEPLRTRKLLLHQKEINKLGAEAGKPGYALIPLKVYVKNGFAKVLVGLGRGKKMFDKRETLKKQTAEREMARAFRQRQ</sequence>
<evidence type="ECO:0000256" key="2">
    <source>
        <dbReference type="ARBA" id="ARBA00022884"/>
    </source>
</evidence>
<name>A0ABS2Q5V8_9BACL</name>
<dbReference type="PANTHER" id="PTHR30308:SF2">
    <property type="entry name" value="SSRA-BINDING PROTEIN"/>
    <property type="match status" value="1"/>
</dbReference>
<dbReference type="EMBL" id="JAFBEV010000004">
    <property type="protein sequence ID" value="MBM7657164.1"/>
    <property type="molecule type" value="Genomic_DNA"/>
</dbReference>
<dbReference type="InterPro" id="IPR000037">
    <property type="entry name" value="SsrA-bd_prot"/>
</dbReference>
<dbReference type="PANTHER" id="PTHR30308">
    <property type="entry name" value="TMRNA-BINDING COMPONENT OF TRANS-TRANSLATION TAGGING COMPLEX"/>
    <property type="match status" value="1"/>
</dbReference>
<comment type="similarity">
    <text evidence="3">Belongs to the SmpB family.</text>
</comment>
<comment type="function">
    <text evidence="3">Required for rescue of stalled ribosomes mediated by trans-translation. Binds to transfer-messenger RNA (tmRNA), required for stable association of tmRNA with ribosomes. tmRNA and SmpB together mimic tRNA shape, replacing the anticodon stem-loop with SmpB. tmRNA is encoded by the ssrA gene; the 2 termini fold to resemble tRNA(Ala) and it encodes a 'tag peptide', a short internal open reading frame. During trans-translation Ala-aminoacylated tmRNA acts like a tRNA, entering the A-site of stalled ribosomes, displacing the stalled mRNA. The ribosome then switches to translate the ORF on the tmRNA; the nascent peptide is terminated with the 'tag peptide' encoded by the tmRNA and targeted for degradation. The ribosome is freed to recommence translation, which seems to be the essential function of trans-translation.</text>
</comment>
<dbReference type="InterPro" id="IPR023620">
    <property type="entry name" value="SmpB"/>
</dbReference>
<comment type="caution">
    <text evidence="4">The sequence shown here is derived from an EMBL/GenBank/DDBJ whole genome shotgun (WGS) entry which is preliminary data.</text>
</comment>
<dbReference type="Proteomes" id="UP000823201">
    <property type="component" value="Unassembled WGS sequence"/>
</dbReference>
<dbReference type="Pfam" id="PF01668">
    <property type="entry name" value="SmpB"/>
    <property type="match status" value="1"/>
</dbReference>
<dbReference type="NCBIfam" id="TIGR00086">
    <property type="entry name" value="smpB"/>
    <property type="match status" value="1"/>
</dbReference>
<proteinExistence type="inferred from homology"/>
<dbReference type="SUPFAM" id="SSF74982">
    <property type="entry name" value="Small protein B (SmpB)"/>
    <property type="match status" value="1"/>
</dbReference>
<organism evidence="4 5">
    <name type="scientific">Sporolactobacillus spathodeae</name>
    <dbReference type="NCBI Taxonomy" id="1465502"/>
    <lineage>
        <taxon>Bacteria</taxon>
        <taxon>Bacillati</taxon>
        <taxon>Bacillota</taxon>
        <taxon>Bacilli</taxon>
        <taxon>Bacillales</taxon>
        <taxon>Sporolactobacillaceae</taxon>
        <taxon>Sporolactobacillus</taxon>
    </lineage>
</organism>
<evidence type="ECO:0000256" key="1">
    <source>
        <dbReference type="ARBA" id="ARBA00022490"/>
    </source>
</evidence>
<accession>A0ABS2Q5V8</accession>
<dbReference type="PROSITE" id="PS01317">
    <property type="entry name" value="SSRP"/>
    <property type="match status" value="1"/>
</dbReference>
<protein>
    <recommendedName>
        <fullName evidence="3">SsrA-binding protein</fullName>
    </recommendedName>
    <alternativeName>
        <fullName evidence="3">Small protein B</fullName>
    </alternativeName>
</protein>
<evidence type="ECO:0000256" key="3">
    <source>
        <dbReference type="HAMAP-Rule" id="MF_00023"/>
    </source>
</evidence>
<evidence type="ECO:0000313" key="5">
    <source>
        <dbReference type="Proteomes" id="UP000823201"/>
    </source>
</evidence>
<dbReference type="CDD" id="cd09294">
    <property type="entry name" value="SmpB"/>
    <property type="match status" value="1"/>
</dbReference>
<comment type="subcellular location">
    <subcellularLocation>
        <location evidence="3">Cytoplasm</location>
    </subcellularLocation>
    <text evidence="3">The tmRNA-SmpB complex associates with stalled 70S ribosomes.</text>
</comment>
<dbReference type="InterPro" id="IPR020081">
    <property type="entry name" value="SsrA-bd_prot_CS"/>
</dbReference>
<keyword evidence="1 3" id="KW-0963">Cytoplasm</keyword>
<gene>
    <name evidence="3" type="primary">smpB</name>
    <name evidence="4" type="ORF">JOC27_000605</name>
</gene>
<keyword evidence="2 3" id="KW-0694">RNA-binding</keyword>
<dbReference type="Gene3D" id="2.40.280.10">
    <property type="match status" value="1"/>
</dbReference>
<evidence type="ECO:0000313" key="4">
    <source>
        <dbReference type="EMBL" id="MBM7657164.1"/>
    </source>
</evidence>
<dbReference type="NCBIfam" id="NF003843">
    <property type="entry name" value="PRK05422.1"/>
    <property type="match status" value="1"/>
</dbReference>
<keyword evidence="5" id="KW-1185">Reference proteome</keyword>
<dbReference type="HAMAP" id="MF_00023">
    <property type="entry name" value="SmpB"/>
    <property type="match status" value="1"/>
</dbReference>
<reference evidence="4 5" key="1">
    <citation type="submission" date="2021-01" db="EMBL/GenBank/DDBJ databases">
        <title>Genomic Encyclopedia of Type Strains, Phase IV (KMG-IV): sequencing the most valuable type-strain genomes for metagenomic binning, comparative biology and taxonomic classification.</title>
        <authorList>
            <person name="Goeker M."/>
        </authorList>
    </citation>
    <scope>NUCLEOTIDE SEQUENCE [LARGE SCALE GENOMIC DNA]</scope>
    <source>
        <strain evidence="4 5">DSM 100968</strain>
    </source>
</reference>